<dbReference type="GeneID" id="28769435"/>
<keyword evidence="4" id="KW-1185">Reference proteome</keyword>
<gene>
    <name evidence="3" type="ORF">CC84DRAFT_37185</name>
</gene>
<accession>A0A177CV63</accession>
<dbReference type="AlphaFoldDB" id="A0A177CV63"/>
<name>A0A177CV63_9PLEO</name>
<dbReference type="EMBL" id="KV441548">
    <property type="protein sequence ID" value="OAG11445.1"/>
    <property type="molecule type" value="Genomic_DNA"/>
</dbReference>
<dbReference type="RefSeq" id="XP_018041810.1">
    <property type="nucleotide sequence ID" value="XM_018185949.1"/>
</dbReference>
<dbReference type="Proteomes" id="UP000077069">
    <property type="component" value="Unassembled WGS sequence"/>
</dbReference>
<organism evidence="3 4">
    <name type="scientific">Paraphaeosphaeria sporulosa</name>
    <dbReference type="NCBI Taxonomy" id="1460663"/>
    <lineage>
        <taxon>Eukaryota</taxon>
        <taxon>Fungi</taxon>
        <taxon>Dikarya</taxon>
        <taxon>Ascomycota</taxon>
        <taxon>Pezizomycotina</taxon>
        <taxon>Dothideomycetes</taxon>
        <taxon>Pleosporomycetidae</taxon>
        <taxon>Pleosporales</taxon>
        <taxon>Massarineae</taxon>
        <taxon>Didymosphaeriaceae</taxon>
        <taxon>Paraphaeosphaeria</taxon>
    </lineage>
</organism>
<feature type="region of interest" description="Disordered" evidence="2">
    <location>
        <begin position="101"/>
        <end position="290"/>
    </location>
</feature>
<feature type="compositionally biased region" description="Polar residues" evidence="2">
    <location>
        <begin position="102"/>
        <end position="119"/>
    </location>
</feature>
<feature type="compositionally biased region" description="Basic and acidic residues" evidence="2">
    <location>
        <begin position="255"/>
        <end position="265"/>
    </location>
</feature>
<feature type="compositionally biased region" description="Acidic residues" evidence="2">
    <location>
        <begin position="433"/>
        <end position="446"/>
    </location>
</feature>
<sequence length="446" mass="49474">MLFNQIHLISDRSSQRARITYQLLADMAERKKLRKRLRDLSHQNDFLNARITTLMSENATLTSRNAGLNANIVVLRDTNVILVQQLRDAEVDLYVLRDGSHNHNTGGHDSSDSIASRLSTAPRGEPRSRNPVASFPPSISQPSPVGDQEAQPETASQASSAGNATPTSSPDVSGPSLPLDDTAQPGVTLIARPLSPVNVGTGHGLRSPSRSVGDASEPYLPWDGTASVAGPSFDANANAETGQGPESPSLPNVDEPSKEEDRDPWEGWTEDPVGPTNWRDPPTVTRVAGPTPIERMVNAGIHYEDAEVYLRRYDNNVQRATDEYFNDMDARRLYFEIHGVPDELRVRLYEKKGDEISAKELWDSIKDVVQLLIIGRNKEETWHFLEEEQFDSNRVRQRLAREAGYGKGASKRPQARDPNGEWRYDEDSKGELGDDEDPDGIYSLDD</sequence>
<protein>
    <submittedName>
        <fullName evidence="3">Uncharacterized protein</fullName>
    </submittedName>
</protein>
<evidence type="ECO:0000313" key="4">
    <source>
        <dbReference type="Proteomes" id="UP000077069"/>
    </source>
</evidence>
<feature type="region of interest" description="Disordered" evidence="2">
    <location>
        <begin position="401"/>
        <end position="446"/>
    </location>
</feature>
<feature type="coiled-coil region" evidence="1">
    <location>
        <begin position="30"/>
        <end position="57"/>
    </location>
</feature>
<reference evidence="3 4" key="1">
    <citation type="submission" date="2016-05" db="EMBL/GenBank/DDBJ databases">
        <title>Comparative analysis of secretome profiles of manganese(II)-oxidizing ascomycete fungi.</title>
        <authorList>
            <consortium name="DOE Joint Genome Institute"/>
            <person name="Zeiner C.A."/>
            <person name="Purvine S.O."/>
            <person name="Zink E.M."/>
            <person name="Wu S."/>
            <person name="Pasa-Tolic L."/>
            <person name="Chaput D.L."/>
            <person name="Haridas S."/>
            <person name="Grigoriev I.V."/>
            <person name="Santelli C.M."/>
            <person name="Hansel C.M."/>
        </authorList>
    </citation>
    <scope>NUCLEOTIDE SEQUENCE [LARGE SCALE GENOMIC DNA]</scope>
    <source>
        <strain evidence="3 4">AP3s5-JAC2a</strain>
    </source>
</reference>
<proteinExistence type="predicted"/>
<keyword evidence="1" id="KW-0175">Coiled coil</keyword>
<evidence type="ECO:0000313" key="3">
    <source>
        <dbReference type="EMBL" id="OAG11445.1"/>
    </source>
</evidence>
<feature type="compositionally biased region" description="Polar residues" evidence="2">
    <location>
        <begin position="238"/>
        <end position="250"/>
    </location>
</feature>
<feature type="compositionally biased region" description="Polar residues" evidence="2">
    <location>
        <begin position="151"/>
        <end position="171"/>
    </location>
</feature>
<evidence type="ECO:0000256" key="2">
    <source>
        <dbReference type="SAM" id="MobiDB-lite"/>
    </source>
</evidence>
<feature type="compositionally biased region" description="Basic and acidic residues" evidence="2">
    <location>
        <begin position="414"/>
        <end position="432"/>
    </location>
</feature>
<evidence type="ECO:0000256" key="1">
    <source>
        <dbReference type="SAM" id="Coils"/>
    </source>
</evidence>
<dbReference type="OrthoDB" id="10468508at2759"/>
<dbReference type="InParanoid" id="A0A177CV63"/>